<keyword evidence="2" id="KW-1185">Reference proteome</keyword>
<evidence type="ECO:0000313" key="2">
    <source>
        <dbReference type="Proteomes" id="UP000076738"/>
    </source>
</evidence>
<evidence type="ECO:0000313" key="1">
    <source>
        <dbReference type="EMBL" id="KZO90421.1"/>
    </source>
</evidence>
<protein>
    <submittedName>
        <fullName evidence="1">Uncharacterized protein</fullName>
    </submittedName>
</protein>
<dbReference type="EMBL" id="KV417342">
    <property type="protein sequence ID" value="KZO90421.1"/>
    <property type="molecule type" value="Genomic_DNA"/>
</dbReference>
<name>A0A167GCX1_CALVF</name>
<organism evidence="1 2">
    <name type="scientific">Calocera viscosa (strain TUFC12733)</name>
    <dbReference type="NCBI Taxonomy" id="1330018"/>
    <lineage>
        <taxon>Eukaryota</taxon>
        <taxon>Fungi</taxon>
        <taxon>Dikarya</taxon>
        <taxon>Basidiomycota</taxon>
        <taxon>Agaricomycotina</taxon>
        <taxon>Dacrymycetes</taxon>
        <taxon>Dacrymycetales</taxon>
        <taxon>Dacrymycetaceae</taxon>
        <taxon>Calocera</taxon>
    </lineage>
</organism>
<reference evidence="1 2" key="1">
    <citation type="journal article" date="2016" name="Mol. Biol. Evol.">
        <title>Comparative Genomics of Early-Diverging Mushroom-Forming Fungi Provides Insights into the Origins of Lignocellulose Decay Capabilities.</title>
        <authorList>
            <person name="Nagy L.G."/>
            <person name="Riley R."/>
            <person name="Tritt A."/>
            <person name="Adam C."/>
            <person name="Daum C."/>
            <person name="Floudas D."/>
            <person name="Sun H."/>
            <person name="Yadav J.S."/>
            <person name="Pangilinan J."/>
            <person name="Larsson K.H."/>
            <person name="Matsuura K."/>
            <person name="Barry K."/>
            <person name="Labutti K."/>
            <person name="Kuo R."/>
            <person name="Ohm R.A."/>
            <person name="Bhattacharya S.S."/>
            <person name="Shirouzu T."/>
            <person name="Yoshinaga Y."/>
            <person name="Martin F.M."/>
            <person name="Grigoriev I.V."/>
            <person name="Hibbett D.S."/>
        </authorList>
    </citation>
    <scope>NUCLEOTIDE SEQUENCE [LARGE SCALE GENOMIC DNA]</scope>
    <source>
        <strain evidence="1 2">TUFC12733</strain>
    </source>
</reference>
<proteinExistence type="predicted"/>
<dbReference type="AlphaFoldDB" id="A0A167GCX1"/>
<sequence length="231" mass="24884">MHNRPLSILNEPKIALPGLHRHPPPNSSCAIFTPSAGCALTCARCEAASFCTFCICAESSVLLHVPGIGGLTARPATGGKLTIISESGLHSIISSQSKCKKRRPLTLNLQLGKTPIFVQPRDTRDLSTGNTLRPLAVVGITPPEYLHSGNPTLRDQTTPLKPPPSQTLITIIPFSPSAPLQPNPTPTPTLLLPIKRPRQRQRPRGGWVRREAAAHCWGGLLRREAIGHVVC</sequence>
<gene>
    <name evidence="1" type="ORF">CALVIDRAFT_393530</name>
</gene>
<accession>A0A167GCX1</accession>
<dbReference type="Proteomes" id="UP000076738">
    <property type="component" value="Unassembled WGS sequence"/>
</dbReference>